<dbReference type="Pfam" id="PF01425">
    <property type="entry name" value="Amidase"/>
    <property type="match status" value="1"/>
</dbReference>
<dbReference type="PANTHER" id="PTHR11895">
    <property type="entry name" value="TRANSAMIDASE"/>
    <property type="match status" value="1"/>
</dbReference>
<evidence type="ECO:0000259" key="1">
    <source>
        <dbReference type="Pfam" id="PF01425"/>
    </source>
</evidence>
<feature type="domain" description="Amidase" evidence="1">
    <location>
        <begin position="116"/>
        <end position="526"/>
    </location>
</feature>
<organism evidence="2 3">
    <name type="scientific">Acidiphilium acidophilum</name>
    <name type="common">Thiobacillus acidophilus</name>
    <dbReference type="NCBI Taxonomy" id="76588"/>
    <lineage>
        <taxon>Bacteria</taxon>
        <taxon>Pseudomonadati</taxon>
        <taxon>Pseudomonadota</taxon>
        <taxon>Alphaproteobacteria</taxon>
        <taxon>Acetobacterales</taxon>
        <taxon>Acidocellaceae</taxon>
        <taxon>Acidiphilium</taxon>
    </lineage>
</organism>
<dbReference type="InterPro" id="IPR036928">
    <property type="entry name" value="AS_sf"/>
</dbReference>
<gene>
    <name evidence="2" type="ORF">SIL87_04535</name>
</gene>
<dbReference type="InterPro" id="IPR000120">
    <property type="entry name" value="Amidase"/>
</dbReference>
<reference evidence="2 3" key="1">
    <citation type="submission" date="2023-11" db="EMBL/GenBank/DDBJ databases">
        <title>MicrobeMod: A computational toolkit for identifying prokaryotic methylation and restriction-modification with nanopore sequencing.</title>
        <authorList>
            <person name="Crits-Christoph A."/>
            <person name="Kang S.C."/>
            <person name="Lee H."/>
            <person name="Ostrov N."/>
        </authorList>
    </citation>
    <scope>NUCLEOTIDE SEQUENCE [LARGE SCALE GENOMIC DNA]</scope>
    <source>
        <strain evidence="2 3">DSMZ 700</strain>
    </source>
</reference>
<name>A0AAW9DN39_ACIAO</name>
<dbReference type="InterPro" id="IPR023631">
    <property type="entry name" value="Amidase_dom"/>
</dbReference>
<proteinExistence type="predicted"/>
<keyword evidence="3" id="KW-1185">Reference proteome</keyword>
<evidence type="ECO:0000313" key="2">
    <source>
        <dbReference type="EMBL" id="MDX5930032.1"/>
    </source>
</evidence>
<evidence type="ECO:0000313" key="3">
    <source>
        <dbReference type="Proteomes" id="UP001279553"/>
    </source>
</evidence>
<dbReference type="GO" id="GO:0050567">
    <property type="term" value="F:glutaminyl-tRNA synthase (glutamine-hydrolyzing) activity"/>
    <property type="evidence" value="ECO:0007669"/>
    <property type="project" value="TreeGrafter"/>
</dbReference>
<dbReference type="SUPFAM" id="SSF75304">
    <property type="entry name" value="Amidase signature (AS) enzymes"/>
    <property type="match status" value="1"/>
</dbReference>
<dbReference type="PANTHER" id="PTHR11895:SF73">
    <property type="entry name" value="AMIDASE FAMILY PROTEIN"/>
    <property type="match status" value="1"/>
</dbReference>
<accession>A0AAW9DN39</accession>
<sequence>MDQSAGPIVTNRDIEGAERTLGVSFTPAERTLLAPAIANQIAHAAARRAMPIPLSDIPPATIFDPRLPGTTMPAPAALHLPRTEIPCPTDDTEIAFAPVTAQIHWLRTGALTATRLTRIYLDRIARQNPALLCYARLNPAALDHAAHLDARAATGAWAGPLHGIPYACKDIIDTAGIITDWGAEPYQGRTPDTDALVVQRLHAAGAILLGKSTVGALAYGDLWHGGRTRNPWNPEEGSSGSSAGSAAATAAGLCSFALGTETYGSIVSPTTRCGTTGLRPTFGRIARTGTMPLCPSLDKIGPIARTTTDCALILATINGADPSDPSSIASSFGGDLRTLPANLRLGYFPDDIATDDTITPELLDHCRALGLTPTACRRPDLPYDSLSSILMAEAAATFEPLTLSDRDDLLTWQDENAWPNQFRAARLLSAVDHIQLDRLRRRTMQVMNDIFTEIDILIGPSLAGPMLGITNFTGHPCLCLPAGFIHSPSRIADTLAGTKTAATSTTHRVPHSISLWGRLFDETPLLALGHALETRLALDLRPSGC</sequence>
<comment type="caution">
    <text evidence="2">The sequence shown here is derived from an EMBL/GenBank/DDBJ whole genome shotgun (WGS) entry which is preliminary data.</text>
</comment>
<dbReference type="Proteomes" id="UP001279553">
    <property type="component" value="Unassembled WGS sequence"/>
</dbReference>
<dbReference type="AlphaFoldDB" id="A0AAW9DN39"/>
<dbReference type="RefSeq" id="WP_319613004.1">
    <property type="nucleotide sequence ID" value="NZ_JAWXYB010000018.1"/>
</dbReference>
<protein>
    <submittedName>
        <fullName evidence="2">Amidase</fullName>
    </submittedName>
</protein>
<dbReference type="Gene3D" id="3.90.1300.10">
    <property type="entry name" value="Amidase signature (AS) domain"/>
    <property type="match status" value="1"/>
</dbReference>
<dbReference type="EMBL" id="JAWXYB010000018">
    <property type="protein sequence ID" value="MDX5930032.1"/>
    <property type="molecule type" value="Genomic_DNA"/>
</dbReference>